<sequence>MAFMKGGHVYIMSNGVSGTLYLGVTADLAARVYQHRIGEGSAFCREHGLTKLVYAEPHDRIENAIAREKALKNWKRAWKINLIEKANPGWRDLYEEIIA</sequence>
<dbReference type="KEGG" id="swi:Swit_4684"/>
<dbReference type="CDD" id="cd10448">
    <property type="entry name" value="GIY-YIG_unchar_3"/>
    <property type="match status" value="1"/>
</dbReference>
<dbReference type="PANTHER" id="PTHR34477">
    <property type="entry name" value="UPF0213 PROTEIN YHBQ"/>
    <property type="match status" value="1"/>
</dbReference>
<dbReference type="InterPro" id="IPR050190">
    <property type="entry name" value="UPF0213_domain"/>
</dbReference>
<comment type="similarity">
    <text evidence="1">Belongs to the UPF0213 family.</text>
</comment>
<gene>
    <name evidence="3" type="ordered locus">Swit_4684</name>
</gene>
<dbReference type="InterPro" id="IPR035901">
    <property type="entry name" value="GIY-YIG_endonuc_sf"/>
</dbReference>
<protein>
    <submittedName>
        <fullName evidence="3">Excinuclease ABC, C subunit domain protein</fullName>
    </submittedName>
</protein>
<dbReference type="AlphaFoldDB" id="A0A9J9HFS3"/>
<name>A0A9J9HFS3_RHIWR</name>
<organism evidence="3 4">
    <name type="scientific">Rhizorhabdus wittichii (strain DSM 6014 / CCUG 31198 / JCM 15750 / NBRC 105917 / EY 4224 / RW1)</name>
    <name type="common">Sphingomonas wittichii</name>
    <dbReference type="NCBI Taxonomy" id="392499"/>
    <lineage>
        <taxon>Bacteria</taxon>
        <taxon>Pseudomonadati</taxon>
        <taxon>Pseudomonadota</taxon>
        <taxon>Alphaproteobacteria</taxon>
        <taxon>Sphingomonadales</taxon>
        <taxon>Sphingomonadaceae</taxon>
        <taxon>Rhizorhabdus</taxon>
    </lineage>
</organism>
<dbReference type="PANTHER" id="PTHR34477:SF5">
    <property type="entry name" value="BSL5627 PROTEIN"/>
    <property type="match status" value="1"/>
</dbReference>
<dbReference type="Proteomes" id="UP000001989">
    <property type="component" value="Chromosome"/>
</dbReference>
<proteinExistence type="inferred from homology"/>
<feature type="domain" description="GIY-YIG" evidence="2">
    <location>
        <begin position="5"/>
        <end position="82"/>
    </location>
</feature>
<dbReference type="Pfam" id="PF01541">
    <property type="entry name" value="GIY-YIG"/>
    <property type="match status" value="1"/>
</dbReference>
<dbReference type="EMBL" id="CP000699">
    <property type="protein sequence ID" value="ABQ71021.1"/>
    <property type="molecule type" value="Genomic_DNA"/>
</dbReference>
<dbReference type="InterPro" id="IPR000305">
    <property type="entry name" value="GIY-YIG_endonuc"/>
</dbReference>
<dbReference type="SUPFAM" id="SSF82771">
    <property type="entry name" value="GIY-YIG endonuclease"/>
    <property type="match status" value="1"/>
</dbReference>
<evidence type="ECO:0000313" key="4">
    <source>
        <dbReference type="Proteomes" id="UP000001989"/>
    </source>
</evidence>
<dbReference type="PROSITE" id="PS50164">
    <property type="entry name" value="GIY_YIG"/>
    <property type="match status" value="1"/>
</dbReference>
<evidence type="ECO:0000256" key="1">
    <source>
        <dbReference type="ARBA" id="ARBA00007435"/>
    </source>
</evidence>
<dbReference type="Gene3D" id="3.40.1440.10">
    <property type="entry name" value="GIY-YIG endonuclease"/>
    <property type="match status" value="1"/>
</dbReference>
<keyword evidence="4" id="KW-1185">Reference proteome</keyword>
<evidence type="ECO:0000259" key="2">
    <source>
        <dbReference type="PROSITE" id="PS50164"/>
    </source>
</evidence>
<accession>A0A9J9HFS3</accession>
<reference evidence="3 4" key="1">
    <citation type="journal article" date="2010" name="J. Bacteriol.">
        <title>Genome sequence of the dioxin-mineralizing bacterium Sphingomonas wittichii RW1.</title>
        <authorList>
            <person name="Miller T.R."/>
            <person name="Delcher A.L."/>
            <person name="Salzberg S.L."/>
            <person name="Saunders E."/>
            <person name="Detter J.C."/>
            <person name="Halden R.U."/>
        </authorList>
    </citation>
    <scope>NUCLEOTIDE SEQUENCE [LARGE SCALE GENOMIC DNA]</scope>
    <source>
        <strain evidence="4">DSM 6014 / CCUG 31198 / JCM 15750 / NBRC 105917 / EY 4224 / RW1</strain>
    </source>
</reference>
<evidence type="ECO:0000313" key="3">
    <source>
        <dbReference type="EMBL" id="ABQ71021.1"/>
    </source>
</evidence>